<organism evidence="2 3">
    <name type="scientific">Granulicella mallensis</name>
    <dbReference type="NCBI Taxonomy" id="940614"/>
    <lineage>
        <taxon>Bacteria</taxon>
        <taxon>Pseudomonadati</taxon>
        <taxon>Acidobacteriota</taxon>
        <taxon>Terriglobia</taxon>
        <taxon>Terriglobales</taxon>
        <taxon>Acidobacteriaceae</taxon>
        <taxon>Granulicella</taxon>
    </lineage>
</organism>
<dbReference type="PANTHER" id="PTHR34978">
    <property type="entry name" value="POSSIBLE SENSOR-TRANSDUCER PROTEIN BLAR"/>
    <property type="match status" value="1"/>
</dbReference>
<feature type="domain" description="Peptidase M56" evidence="1">
    <location>
        <begin position="2"/>
        <end position="126"/>
    </location>
</feature>
<dbReference type="InterPro" id="IPR008756">
    <property type="entry name" value="Peptidase_M56"/>
</dbReference>
<dbReference type="PANTHER" id="PTHR34978:SF3">
    <property type="entry name" value="SLR0241 PROTEIN"/>
    <property type="match status" value="1"/>
</dbReference>
<evidence type="ECO:0000259" key="1">
    <source>
        <dbReference type="Pfam" id="PF05569"/>
    </source>
</evidence>
<dbReference type="EMBL" id="JACHIO010000007">
    <property type="protein sequence ID" value="MBB5063693.1"/>
    <property type="molecule type" value="Genomic_DNA"/>
</dbReference>
<dbReference type="InterPro" id="IPR052173">
    <property type="entry name" value="Beta-lactam_resp_regulator"/>
</dbReference>
<proteinExistence type="predicted"/>
<protein>
    <recommendedName>
        <fullName evidence="1">Peptidase M56 domain-containing protein</fullName>
    </recommendedName>
</protein>
<comment type="caution">
    <text evidence="2">The sequence shown here is derived from an EMBL/GenBank/DDBJ whole genome shotgun (WGS) entry which is preliminary data.</text>
</comment>
<evidence type="ECO:0000313" key="3">
    <source>
        <dbReference type="Proteomes" id="UP000584867"/>
    </source>
</evidence>
<reference evidence="2 3" key="1">
    <citation type="submission" date="2020-08" db="EMBL/GenBank/DDBJ databases">
        <title>Genomic Encyclopedia of Type Strains, Phase IV (KMG-V): Genome sequencing to study the core and pangenomes of soil and plant-associated prokaryotes.</title>
        <authorList>
            <person name="Whitman W."/>
        </authorList>
    </citation>
    <scope>NUCLEOTIDE SEQUENCE [LARGE SCALE GENOMIC DNA]</scope>
    <source>
        <strain evidence="2 3">X5P3</strain>
    </source>
</reference>
<dbReference type="Pfam" id="PF05569">
    <property type="entry name" value="Peptidase_M56"/>
    <property type="match status" value="1"/>
</dbReference>
<sequence>MPSVVGFFRPRILLPSVFGEEMSPADIRQIILHEMQHLGRRDDWTNLFQKLTLVVFPLNVALLWLERRLCVERELACDDGVLRLTGSSKAYATCLTNLAEQSLMRRSMLLALGAGQHRSELELRVDRILNPSQRSAKSRWSVASAGLILAVVSGVSVLCVQVPAILTFRTPDALVASDSIEPANRPSAYTGFARPTLVKALMPCKDMTTSSRKRRVPQTRLRDVVKRENRQAPFQRIAIVREERLDSHRLRWAVAEDSQFTYAALPIRGGWLIVQL</sequence>
<dbReference type="Proteomes" id="UP000584867">
    <property type="component" value="Unassembled WGS sequence"/>
</dbReference>
<gene>
    <name evidence="2" type="ORF">HDF15_002038</name>
</gene>
<name>A0A7W8E8Q9_9BACT</name>
<dbReference type="AlphaFoldDB" id="A0A7W8E8Q9"/>
<accession>A0A7W8E8Q9</accession>
<dbReference type="CDD" id="cd07341">
    <property type="entry name" value="M56_BlaR1_MecR1_like"/>
    <property type="match status" value="1"/>
</dbReference>
<evidence type="ECO:0000313" key="2">
    <source>
        <dbReference type="EMBL" id="MBB5063693.1"/>
    </source>
</evidence>